<evidence type="ECO:0000313" key="2">
    <source>
        <dbReference type="EMBL" id="MBU8545350.1"/>
    </source>
</evidence>
<reference evidence="2 3" key="1">
    <citation type="submission" date="2021-01" db="EMBL/GenBank/DDBJ databases">
        <title>Roseomonas sp. nov, a bacterium isolated from an oil production mixture in Yumen Oilfield.</title>
        <authorList>
            <person name="Wu D."/>
        </authorList>
    </citation>
    <scope>NUCLEOTIDE SEQUENCE [LARGE SCALE GENOMIC DNA]</scope>
    <source>
        <strain evidence="2 3">ROY-5-3</strain>
    </source>
</reference>
<comment type="caution">
    <text evidence="2">The sequence shown here is derived from an EMBL/GenBank/DDBJ whole genome shotgun (WGS) entry which is preliminary data.</text>
</comment>
<dbReference type="Proteomes" id="UP000689967">
    <property type="component" value="Unassembled WGS sequence"/>
</dbReference>
<gene>
    <name evidence="2" type="ORF">JJQ90_16630</name>
</gene>
<proteinExistence type="predicted"/>
<keyword evidence="3" id="KW-1185">Reference proteome</keyword>
<accession>A0ABS6HDG5</accession>
<dbReference type="InterPro" id="IPR052896">
    <property type="entry name" value="GGT-like_enzyme"/>
</dbReference>
<organism evidence="2 3">
    <name type="scientific">Falsiroseomonas oleicola</name>
    <dbReference type="NCBI Taxonomy" id="2801474"/>
    <lineage>
        <taxon>Bacteria</taxon>
        <taxon>Pseudomonadati</taxon>
        <taxon>Pseudomonadota</taxon>
        <taxon>Alphaproteobacteria</taxon>
        <taxon>Acetobacterales</taxon>
        <taxon>Roseomonadaceae</taxon>
        <taxon>Falsiroseomonas</taxon>
    </lineage>
</organism>
<dbReference type="PANTHER" id="PTHR43881">
    <property type="entry name" value="GAMMA-GLUTAMYLTRANSPEPTIDASE (AFU_ORTHOLOGUE AFUA_4G13580)"/>
    <property type="match status" value="1"/>
</dbReference>
<dbReference type="Pfam" id="PF01019">
    <property type="entry name" value="G_glu_transpept"/>
    <property type="match status" value="1"/>
</dbReference>
<protein>
    <submittedName>
        <fullName evidence="2">Gamma-glutamyltransferase</fullName>
    </submittedName>
</protein>
<name>A0ABS6HDG5_9PROT</name>
<sequence length="568" mass="59911">MMLTRETVSGTRHAVSAGHYLASAAGFAVLEAGGNAVDAGCAAGLALGVLHPDLVSIAGVAPITLRTAAGMVETIAGVGPWPAATDAQFFQREHGAKMPAGVLRTVVPAAPCAWITALQRHGSMGFAEIAEHAIRFAAEGFAVYPLLAENIANHAAEYRRWPQNAAIYLPNDRAPEEGELFVQADLAATLRFMVDEERAARARGADRVAGLEAARDAFYRGDIARRMADFIQAEGGWLSRDDLAAFRCPVLPPVSVQWRGRQIFTGGPWCQGPTLLQALRMAERAGLAELPHNSPDYLHLLAEVLKIAFADREHHVGDPDFVDVPLAEMLSDAHVAARVAAIDPARAHPGMMAPLIGRGQAVPPASEAADPPVEAGTSYVAVVDRWGGAFSSAPSDASWSSPVVPGLGFVPSNRGSQNRTDPAHPAGLAAGRRPRLTPMPALALGADGSVMPFGSPGNDVQPQALLQVLMNLFVHGMSPQAAVEAPRVASYAFPGTSAPHDHFPARLAVESRIPEATRDALAARGHVIRLWPERTWLAGCVELVRKDPARGLISAAADPRRPAAAIAI</sequence>
<dbReference type="EMBL" id="JAERQM010000005">
    <property type="protein sequence ID" value="MBU8545350.1"/>
    <property type="molecule type" value="Genomic_DNA"/>
</dbReference>
<dbReference type="PANTHER" id="PTHR43881:SF1">
    <property type="entry name" value="GAMMA-GLUTAMYLTRANSPEPTIDASE (AFU_ORTHOLOGUE AFUA_4G13580)"/>
    <property type="match status" value="1"/>
</dbReference>
<feature type="region of interest" description="Disordered" evidence="1">
    <location>
        <begin position="411"/>
        <end position="433"/>
    </location>
</feature>
<evidence type="ECO:0000313" key="3">
    <source>
        <dbReference type="Proteomes" id="UP000689967"/>
    </source>
</evidence>
<evidence type="ECO:0000256" key="1">
    <source>
        <dbReference type="SAM" id="MobiDB-lite"/>
    </source>
</evidence>